<name>A0ABR3WVE7_9PEZI</name>
<evidence type="ECO:0000256" key="1">
    <source>
        <dbReference type="SAM" id="MobiDB-lite"/>
    </source>
</evidence>
<feature type="region of interest" description="Disordered" evidence="1">
    <location>
        <begin position="79"/>
        <end position="106"/>
    </location>
</feature>
<evidence type="ECO:0000313" key="2">
    <source>
        <dbReference type="EMBL" id="KAL1867636.1"/>
    </source>
</evidence>
<gene>
    <name evidence="2" type="ORF">VTK73DRAFT_4059</name>
</gene>
<proteinExistence type="predicted"/>
<evidence type="ECO:0000313" key="3">
    <source>
        <dbReference type="Proteomes" id="UP001586593"/>
    </source>
</evidence>
<comment type="caution">
    <text evidence="2">The sequence shown here is derived from an EMBL/GenBank/DDBJ whole genome shotgun (WGS) entry which is preliminary data.</text>
</comment>
<dbReference type="Proteomes" id="UP001586593">
    <property type="component" value="Unassembled WGS sequence"/>
</dbReference>
<accession>A0ABR3WVE7</accession>
<dbReference type="EMBL" id="JAZHXJ010000235">
    <property type="protein sequence ID" value="KAL1867636.1"/>
    <property type="molecule type" value="Genomic_DNA"/>
</dbReference>
<sequence>MSALRLLASSRLSTRIFAATTSLSPRLPNSPDRPSTPFPAGSLSARKLRTALSFNARSAVKAHASSSLARAVRPNLVARSQSTRLGRQPFTASPAALSSSSSSSSSSVALINEARLETLAPTMSRPQRLPRWPREAWTDSMSDRIATIVSAVPRRSR</sequence>
<reference evidence="2 3" key="1">
    <citation type="journal article" date="2024" name="Commun. Biol.">
        <title>Comparative genomic analysis of thermophilic fungi reveals convergent evolutionary adaptations and gene losses.</title>
        <authorList>
            <person name="Steindorff A.S."/>
            <person name="Aguilar-Pontes M.V."/>
            <person name="Robinson A.J."/>
            <person name="Andreopoulos B."/>
            <person name="LaButti K."/>
            <person name="Kuo A."/>
            <person name="Mondo S."/>
            <person name="Riley R."/>
            <person name="Otillar R."/>
            <person name="Haridas S."/>
            <person name="Lipzen A."/>
            <person name="Grimwood J."/>
            <person name="Schmutz J."/>
            <person name="Clum A."/>
            <person name="Reid I.D."/>
            <person name="Moisan M.C."/>
            <person name="Butler G."/>
            <person name="Nguyen T.T.M."/>
            <person name="Dewar K."/>
            <person name="Conant G."/>
            <person name="Drula E."/>
            <person name="Henrissat B."/>
            <person name="Hansel C."/>
            <person name="Singer S."/>
            <person name="Hutchinson M.I."/>
            <person name="de Vries R.P."/>
            <person name="Natvig D.O."/>
            <person name="Powell A.J."/>
            <person name="Tsang A."/>
            <person name="Grigoriev I.V."/>
        </authorList>
    </citation>
    <scope>NUCLEOTIDE SEQUENCE [LARGE SCALE GENOMIC DNA]</scope>
    <source>
        <strain evidence="2 3">ATCC 24622</strain>
    </source>
</reference>
<protein>
    <submittedName>
        <fullName evidence="2">Uncharacterized protein</fullName>
    </submittedName>
</protein>
<keyword evidence="3" id="KW-1185">Reference proteome</keyword>
<feature type="region of interest" description="Disordered" evidence="1">
    <location>
        <begin position="23"/>
        <end position="42"/>
    </location>
</feature>
<organism evidence="2 3">
    <name type="scientific">Phialemonium thermophilum</name>
    <dbReference type="NCBI Taxonomy" id="223376"/>
    <lineage>
        <taxon>Eukaryota</taxon>
        <taxon>Fungi</taxon>
        <taxon>Dikarya</taxon>
        <taxon>Ascomycota</taxon>
        <taxon>Pezizomycotina</taxon>
        <taxon>Sordariomycetes</taxon>
        <taxon>Sordariomycetidae</taxon>
        <taxon>Cephalothecales</taxon>
        <taxon>Cephalothecaceae</taxon>
        <taxon>Phialemonium</taxon>
    </lineage>
</organism>